<dbReference type="InterPro" id="IPR032675">
    <property type="entry name" value="LRR_dom_sf"/>
</dbReference>
<evidence type="ECO:0000313" key="2">
    <source>
        <dbReference type="Proteomes" id="UP001498398"/>
    </source>
</evidence>
<proteinExistence type="predicted"/>
<dbReference type="Gene3D" id="3.80.10.10">
    <property type="entry name" value="Ribonuclease Inhibitor"/>
    <property type="match status" value="1"/>
</dbReference>
<organism evidence="1 2">
    <name type="scientific">Marasmiellus scandens</name>
    <dbReference type="NCBI Taxonomy" id="2682957"/>
    <lineage>
        <taxon>Eukaryota</taxon>
        <taxon>Fungi</taxon>
        <taxon>Dikarya</taxon>
        <taxon>Basidiomycota</taxon>
        <taxon>Agaricomycotina</taxon>
        <taxon>Agaricomycetes</taxon>
        <taxon>Agaricomycetidae</taxon>
        <taxon>Agaricales</taxon>
        <taxon>Marasmiineae</taxon>
        <taxon>Omphalotaceae</taxon>
        <taxon>Marasmiellus</taxon>
    </lineage>
</organism>
<dbReference type="InterPro" id="IPR036047">
    <property type="entry name" value="F-box-like_dom_sf"/>
</dbReference>
<dbReference type="Proteomes" id="UP001498398">
    <property type="component" value="Unassembled WGS sequence"/>
</dbReference>
<evidence type="ECO:0000313" key="1">
    <source>
        <dbReference type="EMBL" id="KAK7439859.1"/>
    </source>
</evidence>
<name>A0ABR1IVA4_9AGAR</name>
<keyword evidence="2" id="KW-1185">Reference proteome</keyword>
<accession>A0ABR1IVA4</accession>
<gene>
    <name evidence="1" type="ORF">VKT23_017430</name>
</gene>
<evidence type="ECO:0008006" key="3">
    <source>
        <dbReference type="Google" id="ProtNLM"/>
    </source>
</evidence>
<comment type="caution">
    <text evidence="1">The sequence shown here is derived from an EMBL/GenBank/DDBJ whole genome shotgun (WGS) entry which is preliminary data.</text>
</comment>
<dbReference type="SUPFAM" id="SSF52047">
    <property type="entry name" value="RNI-like"/>
    <property type="match status" value="1"/>
</dbReference>
<protein>
    <recommendedName>
        <fullName evidence="3">F-box domain-containing protein</fullName>
    </recommendedName>
</protein>
<sequence>MSIRTVKLHSLPTYLTNLIPPEIYDQIISHLSKDRLSLNSCCLVCKAWLPTSRYWLFATSKVTVLRTNVDRFLELVDNRCNPCSIAPFIQHLVLEQGGSNRLPFWGAYGNHEDFQFNDFLSQFDGLASLKSLRLGWIRADIGPSVPIALRSNFHSLNELELNSVVLSSVQQFFDILGSLPRLVVLCLCGFSFEYEIMDGHIQDSTPLPPPLHTFNANVNESITRFLFAWLAFHGMPTLHTVAFGLFSRQTNEGLSEYLRQAGYYLRVLKIWDAYTAVGIDLSPCLYLESLRLGWICLLPELLPGSVTFATEVLKTVNASCLEEVTIVIRLEKGAADELEAFDWDGLAAVLQRPCFRSLKRLTFSVSSYEKVVMKVAGEKLPMLSEKTLVVIRWTLSENSGRW</sequence>
<reference evidence="1 2" key="1">
    <citation type="submission" date="2024-01" db="EMBL/GenBank/DDBJ databases">
        <title>A draft genome for the cacao thread blight pathogen Marasmiellus scandens.</title>
        <authorList>
            <person name="Baruah I.K."/>
            <person name="Leung J."/>
            <person name="Bukari Y."/>
            <person name="Amoako-Attah I."/>
            <person name="Meinhardt L.W."/>
            <person name="Bailey B.A."/>
            <person name="Cohen S.P."/>
        </authorList>
    </citation>
    <scope>NUCLEOTIDE SEQUENCE [LARGE SCALE GENOMIC DNA]</scope>
    <source>
        <strain evidence="1 2">GH-19</strain>
    </source>
</reference>
<dbReference type="EMBL" id="JBANRG010000071">
    <property type="protein sequence ID" value="KAK7439859.1"/>
    <property type="molecule type" value="Genomic_DNA"/>
</dbReference>
<dbReference type="SUPFAM" id="SSF81383">
    <property type="entry name" value="F-box domain"/>
    <property type="match status" value="1"/>
</dbReference>